<dbReference type="PANTHER" id="PTHR38693">
    <property type="entry name" value="UBIQUINONE BIOSYNTHESIS PROTEIN UBIJ"/>
    <property type="match status" value="1"/>
</dbReference>
<keyword evidence="1" id="KW-0830">Ubiquinone</keyword>
<dbReference type="AlphaFoldDB" id="A0A318SJN7"/>
<proteinExistence type="predicted"/>
<keyword evidence="2" id="KW-1185">Reference proteome</keyword>
<gene>
    <name evidence="1" type="ORF">DFQ15_10335</name>
</gene>
<dbReference type="EMBL" id="QJTC01000003">
    <property type="protein sequence ID" value="PYE79048.1"/>
    <property type="molecule type" value="Genomic_DNA"/>
</dbReference>
<evidence type="ECO:0000313" key="1">
    <source>
        <dbReference type="EMBL" id="PYE79048.1"/>
    </source>
</evidence>
<name>A0A318SJN7_9BURK</name>
<reference evidence="1 2" key="1">
    <citation type="submission" date="2018-06" db="EMBL/GenBank/DDBJ databases">
        <title>Genomic Encyclopedia of Type Strains, Phase III (KMG-III): the genomes of soil and plant-associated and newly described type strains.</title>
        <authorList>
            <person name="Whitman W."/>
        </authorList>
    </citation>
    <scope>NUCLEOTIDE SEQUENCE [LARGE SCALE GENOMIC DNA]</scope>
    <source>
        <strain evidence="1 2">CECT 7646</strain>
    </source>
</reference>
<dbReference type="PANTHER" id="PTHR38693:SF1">
    <property type="entry name" value="UBIQUINONE BIOSYNTHESIS ACCESSORY FACTOR UBIJ"/>
    <property type="match status" value="1"/>
</dbReference>
<accession>A0A318SJN7</accession>
<sequence>MGTMATPQSPFPFLDGLLARVGGRLQPPHWLVDELQHRAVLFVNHVLQQEPEATARLGRQKGRVALVQWRGFNLRLLITPAGLLDRADPVAPPDLTLTVTEESPFDLVQAVVKGQKPGVRIEGDVQLAADINWVVDNVRWDVEDDLARFVGDVPAHNLVRGASRVAQALRQFVAGRGPAASSPAGGTPGSSASS</sequence>
<dbReference type="GO" id="GO:0006744">
    <property type="term" value="P:ubiquinone biosynthetic process"/>
    <property type="evidence" value="ECO:0007669"/>
    <property type="project" value="InterPro"/>
</dbReference>
<protein>
    <submittedName>
        <fullName evidence="1">Ubiquinone biosynthesis protein UbiJ</fullName>
    </submittedName>
</protein>
<evidence type="ECO:0000313" key="2">
    <source>
        <dbReference type="Proteomes" id="UP000247540"/>
    </source>
</evidence>
<comment type="caution">
    <text evidence="1">The sequence shown here is derived from an EMBL/GenBank/DDBJ whole genome shotgun (WGS) entry which is preliminary data.</text>
</comment>
<organism evidence="1 2">
    <name type="scientific">Xylophilus ampelinus</name>
    <dbReference type="NCBI Taxonomy" id="54067"/>
    <lineage>
        <taxon>Bacteria</taxon>
        <taxon>Pseudomonadati</taxon>
        <taxon>Pseudomonadota</taxon>
        <taxon>Betaproteobacteria</taxon>
        <taxon>Burkholderiales</taxon>
        <taxon>Xylophilus</taxon>
    </lineage>
</organism>
<dbReference type="InterPro" id="IPR038989">
    <property type="entry name" value="UbiJ"/>
</dbReference>
<dbReference type="Proteomes" id="UP000247540">
    <property type="component" value="Unassembled WGS sequence"/>
</dbReference>